<evidence type="ECO:0000313" key="1">
    <source>
        <dbReference type="EMBL" id="GAF94274.1"/>
    </source>
</evidence>
<dbReference type="EMBL" id="BARS01011836">
    <property type="protein sequence ID" value="GAF94274.1"/>
    <property type="molecule type" value="Genomic_DNA"/>
</dbReference>
<proteinExistence type="predicted"/>
<name>X0TM01_9ZZZZ</name>
<sequence>HLAQASVSTGETILTSTNRFGETTATLLGIQTDATTLLEQIASDGDTAIANTGYDFSLGAFAAGKVVVNANQALHHNDIYYRTTAALPYTITGATPEADPASWLAISLQPLQQVARSLNISDNTVILDTDTATPIPAYIYSASQQKTYSVPSGAQGQTIVSVVGRELETNISSPATYTLKLVSTVNMTEANVEDFGALPGIDCTEAFQKCSDYMLENNIATMYFPNVGYHVSDSIHFGVWSIDTNNNVLGW</sequence>
<accession>X0TM01</accession>
<dbReference type="AlphaFoldDB" id="X0TM01"/>
<organism evidence="1">
    <name type="scientific">marine sediment metagenome</name>
    <dbReference type="NCBI Taxonomy" id="412755"/>
    <lineage>
        <taxon>unclassified sequences</taxon>
        <taxon>metagenomes</taxon>
        <taxon>ecological metagenomes</taxon>
    </lineage>
</organism>
<dbReference type="Gene3D" id="3.30.2020.50">
    <property type="match status" value="1"/>
</dbReference>
<reference evidence="1" key="1">
    <citation type="journal article" date="2014" name="Front. Microbiol.">
        <title>High frequency of phylogenetically diverse reductive dehalogenase-homologous genes in deep subseafloor sedimentary metagenomes.</title>
        <authorList>
            <person name="Kawai M."/>
            <person name="Futagami T."/>
            <person name="Toyoda A."/>
            <person name="Takaki Y."/>
            <person name="Nishi S."/>
            <person name="Hori S."/>
            <person name="Arai W."/>
            <person name="Tsubouchi T."/>
            <person name="Morono Y."/>
            <person name="Uchiyama I."/>
            <person name="Ito T."/>
            <person name="Fujiyama A."/>
            <person name="Inagaki F."/>
            <person name="Takami H."/>
        </authorList>
    </citation>
    <scope>NUCLEOTIDE SEQUENCE</scope>
    <source>
        <strain evidence="1">Expedition CK06-06</strain>
    </source>
</reference>
<feature type="non-terminal residue" evidence="1">
    <location>
        <position position="251"/>
    </location>
</feature>
<comment type="caution">
    <text evidence="1">The sequence shown here is derived from an EMBL/GenBank/DDBJ whole genome shotgun (WGS) entry which is preliminary data.</text>
</comment>
<feature type="non-terminal residue" evidence="1">
    <location>
        <position position="1"/>
    </location>
</feature>
<gene>
    <name evidence="1" type="ORF">S01H1_21366</name>
</gene>
<protein>
    <submittedName>
        <fullName evidence="1">Uncharacterized protein</fullName>
    </submittedName>
</protein>